<feature type="compositionally biased region" description="Polar residues" evidence="1">
    <location>
        <begin position="66"/>
        <end position="77"/>
    </location>
</feature>
<organism evidence="3 4">
    <name type="scientific">Clathrospora elynae</name>
    <dbReference type="NCBI Taxonomy" id="706981"/>
    <lineage>
        <taxon>Eukaryota</taxon>
        <taxon>Fungi</taxon>
        <taxon>Dikarya</taxon>
        <taxon>Ascomycota</taxon>
        <taxon>Pezizomycotina</taxon>
        <taxon>Dothideomycetes</taxon>
        <taxon>Pleosporomycetidae</taxon>
        <taxon>Pleosporales</taxon>
        <taxon>Diademaceae</taxon>
        <taxon>Clathrospora</taxon>
    </lineage>
</organism>
<dbReference type="InterPro" id="IPR029063">
    <property type="entry name" value="SAM-dependent_MTases_sf"/>
</dbReference>
<protein>
    <submittedName>
        <fullName evidence="3">S-adenosyl-L-methionine-dependent methyltransferase</fullName>
    </submittedName>
</protein>
<proteinExistence type="predicted"/>
<reference evidence="3" key="1">
    <citation type="journal article" date="2020" name="Stud. Mycol.">
        <title>101 Dothideomycetes genomes: a test case for predicting lifestyles and emergence of pathogens.</title>
        <authorList>
            <person name="Haridas S."/>
            <person name="Albert R."/>
            <person name="Binder M."/>
            <person name="Bloem J."/>
            <person name="Labutti K."/>
            <person name="Salamov A."/>
            <person name="Andreopoulos B."/>
            <person name="Baker S."/>
            <person name="Barry K."/>
            <person name="Bills G."/>
            <person name="Bluhm B."/>
            <person name="Cannon C."/>
            <person name="Castanera R."/>
            <person name="Culley D."/>
            <person name="Daum C."/>
            <person name="Ezra D."/>
            <person name="Gonzalez J."/>
            <person name="Henrissat B."/>
            <person name="Kuo A."/>
            <person name="Liang C."/>
            <person name="Lipzen A."/>
            <person name="Lutzoni F."/>
            <person name="Magnuson J."/>
            <person name="Mondo S."/>
            <person name="Nolan M."/>
            <person name="Ohm R."/>
            <person name="Pangilinan J."/>
            <person name="Park H.-J."/>
            <person name="Ramirez L."/>
            <person name="Alfaro M."/>
            <person name="Sun H."/>
            <person name="Tritt A."/>
            <person name="Yoshinaga Y."/>
            <person name="Zwiers L.-H."/>
            <person name="Turgeon B."/>
            <person name="Goodwin S."/>
            <person name="Spatafora J."/>
            <person name="Crous P."/>
            <person name="Grigoriev I."/>
        </authorList>
    </citation>
    <scope>NUCLEOTIDE SEQUENCE</scope>
    <source>
        <strain evidence="3">CBS 161.51</strain>
    </source>
</reference>
<name>A0A6A5SVV8_9PLEO</name>
<dbReference type="PANTHER" id="PTHR43464:SF52">
    <property type="entry name" value="PUTATIVE-RELATED"/>
    <property type="match status" value="1"/>
</dbReference>
<keyword evidence="2" id="KW-0472">Membrane</keyword>
<evidence type="ECO:0000256" key="1">
    <source>
        <dbReference type="SAM" id="MobiDB-lite"/>
    </source>
</evidence>
<keyword evidence="3" id="KW-0808">Transferase</keyword>
<evidence type="ECO:0000313" key="4">
    <source>
        <dbReference type="Proteomes" id="UP000800038"/>
    </source>
</evidence>
<keyword evidence="3" id="KW-0489">Methyltransferase</keyword>
<dbReference type="PANTHER" id="PTHR43464">
    <property type="entry name" value="METHYLTRANSFERASE"/>
    <property type="match status" value="1"/>
</dbReference>
<keyword evidence="4" id="KW-1185">Reference proteome</keyword>
<dbReference type="Pfam" id="PF13489">
    <property type="entry name" value="Methyltransf_23"/>
    <property type="match status" value="1"/>
</dbReference>
<dbReference type="GO" id="GO:0032259">
    <property type="term" value="P:methylation"/>
    <property type="evidence" value="ECO:0007669"/>
    <property type="project" value="UniProtKB-KW"/>
</dbReference>
<keyword evidence="2" id="KW-0812">Transmembrane</keyword>
<sequence>MTQPTSVDMTFDTSLVDLKPNANTSFSTTESDPTSDFGTLDHPSNIAPNTQTQTLKQTSMFEAQAQQPPKQNENLSTVMPPPKSSTPVQHISTQETYDEWAAVYDSDGNMLQAIDDLELETYLPDFLSQVQNSTAGRDISVLDLGCGTGRNTAKLLSYAWSRDRRVSVTGLDFSRGMLNVAAAKLSPLAKEKRGNVDLRLECCNCFPTVFSSSSSSPFPMVKDLQPVNAVLSTLVLEHIPLLPFFTTLLALLAPGGLALVTNMHADMGRVSQAGFVNAQGVKVRGSSFVYTVQETVDAAKGAGFEVLGRREREVQRRDMEGKGAVGERGWKWVGVRVWYAIVVKKKV</sequence>
<dbReference type="Proteomes" id="UP000800038">
    <property type="component" value="Unassembled WGS sequence"/>
</dbReference>
<accession>A0A6A5SVV8</accession>
<keyword evidence="2" id="KW-1133">Transmembrane helix</keyword>
<dbReference type="SUPFAM" id="SSF53335">
    <property type="entry name" value="S-adenosyl-L-methionine-dependent methyltransferases"/>
    <property type="match status" value="1"/>
</dbReference>
<dbReference type="GO" id="GO:0010420">
    <property type="term" value="F:polyprenyldihydroxybenzoate methyltransferase activity"/>
    <property type="evidence" value="ECO:0007669"/>
    <property type="project" value="TreeGrafter"/>
</dbReference>
<feature type="compositionally biased region" description="Polar residues" evidence="1">
    <location>
        <begin position="21"/>
        <end position="37"/>
    </location>
</feature>
<dbReference type="OrthoDB" id="66144at2759"/>
<evidence type="ECO:0000256" key="2">
    <source>
        <dbReference type="SAM" id="Phobius"/>
    </source>
</evidence>
<feature type="region of interest" description="Disordered" evidence="1">
    <location>
        <begin position="19"/>
        <end position="45"/>
    </location>
</feature>
<dbReference type="AlphaFoldDB" id="A0A6A5SVV8"/>
<gene>
    <name evidence="3" type="ORF">EJ02DRAFT_420827</name>
</gene>
<dbReference type="CDD" id="cd02440">
    <property type="entry name" value="AdoMet_MTases"/>
    <property type="match status" value="1"/>
</dbReference>
<feature type="transmembrane region" description="Helical" evidence="2">
    <location>
        <begin position="241"/>
        <end position="260"/>
    </location>
</feature>
<feature type="region of interest" description="Disordered" evidence="1">
    <location>
        <begin position="66"/>
        <end position="89"/>
    </location>
</feature>
<dbReference type="Gene3D" id="3.40.50.150">
    <property type="entry name" value="Vaccinia Virus protein VP39"/>
    <property type="match status" value="1"/>
</dbReference>
<evidence type="ECO:0000313" key="3">
    <source>
        <dbReference type="EMBL" id="KAF1944030.1"/>
    </source>
</evidence>
<dbReference type="EMBL" id="ML976020">
    <property type="protein sequence ID" value="KAF1944030.1"/>
    <property type="molecule type" value="Genomic_DNA"/>
</dbReference>